<keyword evidence="3" id="KW-1185">Reference proteome</keyword>
<proteinExistence type="predicted"/>
<dbReference type="PANTHER" id="PTHR42792:SF1">
    <property type="entry name" value="FLAGELLAR HOOK-ASSOCIATED PROTEIN 3"/>
    <property type="match status" value="1"/>
</dbReference>
<dbReference type="EMBL" id="JALAZD010000001">
    <property type="protein sequence ID" value="MCI0127683.1"/>
    <property type="molecule type" value="Genomic_DNA"/>
</dbReference>
<gene>
    <name evidence="2" type="ORF">ML536_12690</name>
</gene>
<dbReference type="Proteomes" id="UP001156140">
    <property type="component" value="Unassembled WGS sequence"/>
</dbReference>
<evidence type="ECO:0000256" key="1">
    <source>
        <dbReference type="SAM" id="MobiDB-lite"/>
    </source>
</evidence>
<reference evidence="2" key="1">
    <citation type="submission" date="2022-03" db="EMBL/GenBank/DDBJ databases">
        <title>The complete genome sequence of a Methyloterrigena soli.</title>
        <authorList>
            <person name="Zi Z."/>
        </authorList>
    </citation>
    <scope>NUCLEOTIDE SEQUENCE</scope>
    <source>
        <strain evidence="2">M48</strain>
    </source>
</reference>
<dbReference type="PANTHER" id="PTHR42792">
    <property type="entry name" value="FLAGELLIN"/>
    <property type="match status" value="1"/>
</dbReference>
<accession>A0AA41QP05</accession>
<protein>
    <recommendedName>
        <fullName evidence="4">Flagellin N-terminal domain-containing protein</fullName>
    </recommendedName>
</protein>
<dbReference type="GO" id="GO:0009288">
    <property type="term" value="C:bacterial-type flagellum"/>
    <property type="evidence" value="ECO:0007669"/>
    <property type="project" value="InterPro"/>
</dbReference>
<dbReference type="AlphaFoldDB" id="A0AA41QP05"/>
<evidence type="ECO:0008006" key="4">
    <source>
        <dbReference type="Google" id="ProtNLM"/>
    </source>
</evidence>
<evidence type="ECO:0000313" key="2">
    <source>
        <dbReference type="EMBL" id="MCI0127683.1"/>
    </source>
</evidence>
<sequence length="614" mass="63933">MLVNKSMFPIQAGYSVISKMNEQLGKLQLQLGTGQKASSLAEMGGDRTNSLSLRARLTKLTAYAENMTTVNMRLSFLDQSFTTLGKLKSEARTSATAGSYGENNLVMVNLQKMSQDRLALVIDSLNANVGGRYLMGGNVTDRPPVASYNSIMEGTGGLAGYKQTVSERNRADMGAPTTLASIGVPKITATGNRVDFNAAGFEQAGYSIVSISSTTGSVRTTEPDHSSPPADVSATFTSQPAPGDSITVTYRKPDGTTASKTLVADTDFLIGADADATAANFATALGTTMGALDGPKLGRLTVGAAGDTVTVGDITGPFGYKLASVTTTGSTIAVGTNLGSPSTVSVGFPSQPRAGDEVTIGLTMPDGTSQLVTLTATTDVAGPGQFQIGATPAETADNFSRGLQAKLGSTSETALKAASTYAAADDFFSTDGIPRRVDGAPPETATALRDGTADTVVWYTGQLTGDARQSATAQIDDVTFAGYGVRANEQGLTELMRTLAAMSYEGYPTEDPTSKGRFDAMVERQMQNLSASTAAQDGSVESIALELGVVKSSIGNTTSRNTAYTHQLETMLTDVETVSMEETSMSLLALKTRLEASYQVTASVSQLSLVNYLK</sequence>
<feature type="region of interest" description="Disordered" evidence="1">
    <location>
        <begin position="216"/>
        <end position="245"/>
    </location>
</feature>
<comment type="caution">
    <text evidence="2">The sequence shown here is derived from an EMBL/GenBank/DDBJ whole genome shotgun (WGS) entry which is preliminary data.</text>
</comment>
<dbReference type="RefSeq" id="WP_281736085.1">
    <property type="nucleotide sequence ID" value="NZ_JAKETQ010000001.1"/>
</dbReference>
<dbReference type="GO" id="GO:0005198">
    <property type="term" value="F:structural molecule activity"/>
    <property type="evidence" value="ECO:0007669"/>
    <property type="project" value="InterPro"/>
</dbReference>
<organism evidence="2 3">
    <name type="scientific">Paradevosia shaoguanensis</name>
    <dbReference type="NCBI Taxonomy" id="1335043"/>
    <lineage>
        <taxon>Bacteria</taxon>
        <taxon>Pseudomonadati</taxon>
        <taxon>Pseudomonadota</taxon>
        <taxon>Alphaproteobacteria</taxon>
        <taxon>Hyphomicrobiales</taxon>
        <taxon>Devosiaceae</taxon>
        <taxon>Paradevosia</taxon>
    </lineage>
</organism>
<name>A0AA41QP05_9HYPH</name>
<dbReference type="InterPro" id="IPR001492">
    <property type="entry name" value="Flagellin"/>
</dbReference>
<dbReference type="SUPFAM" id="SSF64518">
    <property type="entry name" value="Phase 1 flagellin"/>
    <property type="match status" value="2"/>
</dbReference>
<evidence type="ECO:0000313" key="3">
    <source>
        <dbReference type="Proteomes" id="UP001156140"/>
    </source>
</evidence>